<reference evidence="1 2" key="1">
    <citation type="submission" date="2018-01" db="EMBL/GenBank/DDBJ databases">
        <title>Draft genome of the strawberry crown rot pathogen Phytophthora cactorum.</title>
        <authorList>
            <person name="Armitage A.D."/>
            <person name="Lysoe E."/>
            <person name="Nellist C.F."/>
            <person name="Harrison R.J."/>
            <person name="Brurberg M.B."/>
        </authorList>
    </citation>
    <scope>NUCLEOTIDE SEQUENCE [LARGE SCALE GENOMIC DNA]</scope>
    <source>
        <strain evidence="1 2">10300</strain>
    </source>
</reference>
<evidence type="ECO:0000313" key="1">
    <source>
        <dbReference type="EMBL" id="RAW24020.1"/>
    </source>
</evidence>
<dbReference type="AlphaFoldDB" id="A0A329RHX3"/>
<dbReference type="OrthoDB" id="104620at2759"/>
<keyword evidence="2" id="KW-1185">Reference proteome</keyword>
<gene>
    <name evidence="1" type="ORF">PC110_g19550</name>
</gene>
<proteinExistence type="predicted"/>
<dbReference type="EMBL" id="MJFZ01000949">
    <property type="protein sequence ID" value="RAW24020.1"/>
    <property type="molecule type" value="Genomic_DNA"/>
</dbReference>
<organism evidence="1 2">
    <name type="scientific">Phytophthora cactorum</name>
    <dbReference type="NCBI Taxonomy" id="29920"/>
    <lineage>
        <taxon>Eukaryota</taxon>
        <taxon>Sar</taxon>
        <taxon>Stramenopiles</taxon>
        <taxon>Oomycota</taxon>
        <taxon>Peronosporomycetes</taxon>
        <taxon>Peronosporales</taxon>
        <taxon>Peronosporaceae</taxon>
        <taxon>Phytophthora</taxon>
    </lineage>
</organism>
<accession>A0A329RHX3</accession>
<name>A0A329RHX3_9STRA</name>
<sequence>MVCDVRYFSEYKKFGTDTADCVLGLKRTFATTPPGRGTVKPVVQKGALDMMLTSHDVFYVSENKNLLSHSQAEDKGHAVDYHGRIGSKMYIL</sequence>
<dbReference type="Proteomes" id="UP000251314">
    <property type="component" value="Unassembled WGS sequence"/>
</dbReference>
<comment type="caution">
    <text evidence="1">The sequence shown here is derived from an EMBL/GenBank/DDBJ whole genome shotgun (WGS) entry which is preliminary data.</text>
</comment>
<protein>
    <submittedName>
        <fullName evidence="1">Uncharacterized protein</fullName>
    </submittedName>
</protein>
<evidence type="ECO:0000313" key="2">
    <source>
        <dbReference type="Proteomes" id="UP000251314"/>
    </source>
</evidence>
<dbReference type="VEuPathDB" id="FungiDB:PC110_g19550"/>